<dbReference type="InterPro" id="IPR020618">
    <property type="entry name" value="Adenyl_kinase_AK6"/>
</dbReference>
<dbReference type="Pfam" id="PF13238">
    <property type="entry name" value="AAA_18"/>
    <property type="match status" value="1"/>
</dbReference>
<dbReference type="PANTHER" id="PTHR12595:SF0">
    <property type="entry name" value="ADENYLATE KINASE ISOENZYME 6"/>
    <property type="match status" value="1"/>
</dbReference>
<dbReference type="Gene3D" id="3.40.50.300">
    <property type="entry name" value="P-loop containing nucleotide triphosphate hydrolases"/>
    <property type="match status" value="1"/>
</dbReference>
<evidence type="ECO:0000256" key="4">
    <source>
        <dbReference type="ARBA" id="ARBA00022741"/>
    </source>
</evidence>
<keyword evidence="5 7" id="KW-0418">Kinase</keyword>
<dbReference type="PANTHER" id="PTHR12595">
    <property type="entry name" value="POS9-ACTIVATING FACTOR FAP7-RELATED"/>
    <property type="match status" value="1"/>
</dbReference>
<dbReference type="GO" id="GO:0004017">
    <property type="term" value="F:AMP kinase activity"/>
    <property type="evidence" value="ECO:0007669"/>
    <property type="project" value="InterPro"/>
</dbReference>
<dbReference type="EMBL" id="JYDV01000044">
    <property type="protein sequence ID" value="KRZ38558.1"/>
    <property type="molecule type" value="Genomic_DNA"/>
</dbReference>
<dbReference type="InterPro" id="IPR019265">
    <property type="entry name" value="RTRAF"/>
</dbReference>
<evidence type="ECO:0000313" key="8">
    <source>
        <dbReference type="Proteomes" id="UP000054826"/>
    </source>
</evidence>
<dbReference type="GO" id="GO:0005524">
    <property type="term" value="F:ATP binding"/>
    <property type="evidence" value="ECO:0007669"/>
    <property type="project" value="UniProtKB-KW"/>
</dbReference>
<sequence>LHNSKLSNNRKKICNCIKMLKKRLDFLNYKEANSLILEDDCQFRSLILWLECEKIQYYGKEHCQQLSDINSPAWNKAFQQYLDNLRCTNSQRATRYGVIEWLLGFAVHVAYRNQISEAEPAAKRYADNESRCINTEVDKMKHFLCKYCDELKVEDFVQTTANLLNVTSHPDVVTTLKAINSVVHDEYSISPNEKKLDSHSPEVIGLSDFESALEIKGKNCCVGCNTCSFLQLMQELLLFIDKSLVEVAAIFRMLYVRKLRLLQSRINRLITVVQEMTANPKTDQRLGKVADFMLERNLPNVMVVGTPATGKTTIISKVAERCDMALMQLSEIAIKHGFTLDYDSTYSCDVLDESRLLEHIKPQVLRGGNVIEYHGCDMFTSATIDAVVILHTDTELLYDRLLARQYSEHKIRSNMECEIFRAIDDEVDQGFDDRTVVLHLLNNYPEDIDRNVSKIVSLIEDLKARFAATSSS</sequence>
<keyword evidence="4" id="KW-0547">Nucleotide-binding</keyword>
<feature type="non-terminal residue" evidence="7">
    <location>
        <position position="1"/>
    </location>
</feature>
<protein>
    <submittedName>
        <fullName evidence="7">Adenylate kinase isoenzyme 6-like protein</fullName>
    </submittedName>
</protein>
<dbReference type="GO" id="GO:0016887">
    <property type="term" value="F:ATP hydrolysis activity"/>
    <property type="evidence" value="ECO:0007669"/>
    <property type="project" value="InterPro"/>
</dbReference>
<dbReference type="AlphaFoldDB" id="A0A0V1JUA3"/>
<evidence type="ECO:0000256" key="2">
    <source>
        <dbReference type="ARBA" id="ARBA00022552"/>
    </source>
</evidence>
<keyword evidence="1" id="KW-0690">Ribosome biogenesis</keyword>
<dbReference type="GO" id="GO:0006364">
    <property type="term" value="P:rRNA processing"/>
    <property type="evidence" value="ECO:0007669"/>
    <property type="project" value="UniProtKB-KW"/>
</dbReference>
<proteinExistence type="inferred from homology"/>
<evidence type="ECO:0000313" key="7">
    <source>
        <dbReference type="EMBL" id="KRZ38558.1"/>
    </source>
</evidence>
<dbReference type="SUPFAM" id="SSF52540">
    <property type="entry name" value="P-loop containing nucleoside triphosphate hydrolases"/>
    <property type="match status" value="1"/>
</dbReference>
<keyword evidence="6" id="KW-0067">ATP-binding</keyword>
<dbReference type="GO" id="GO:0005634">
    <property type="term" value="C:nucleus"/>
    <property type="evidence" value="ECO:0007669"/>
    <property type="project" value="TreeGrafter"/>
</dbReference>
<keyword evidence="2" id="KW-0698">rRNA processing</keyword>
<dbReference type="Pfam" id="PF10036">
    <property type="entry name" value="RLL"/>
    <property type="match status" value="1"/>
</dbReference>
<dbReference type="GO" id="GO:0005737">
    <property type="term" value="C:cytoplasm"/>
    <property type="evidence" value="ECO:0007669"/>
    <property type="project" value="TreeGrafter"/>
</dbReference>
<keyword evidence="3" id="KW-0808">Transferase</keyword>
<evidence type="ECO:0000256" key="5">
    <source>
        <dbReference type="ARBA" id="ARBA00022777"/>
    </source>
</evidence>
<accession>A0A0V1JUA3</accession>
<evidence type="ECO:0000256" key="6">
    <source>
        <dbReference type="ARBA" id="ARBA00022840"/>
    </source>
</evidence>
<name>A0A0V1JUA3_TRIPS</name>
<comment type="caution">
    <text evidence="7">The sequence shown here is derived from an EMBL/GenBank/DDBJ whole genome shotgun (WGS) entry which is preliminary data.</text>
</comment>
<organism evidence="7 8">
    <name type="scientific">Trichinella pseudospiralis</name>
    <name type="common">Parasitic roundworm</name>
    <dbReference type="NCBI Taxonomy" id="6337"/>
    <lineage>
        <taxon>Eukaryota</taxon>
        <taxon>Metazoa</taxon>
        <taxon>Ecdysozoa</taxon>
        <taxon>Nematoda</taxon>
        <taxon>Enoplea</taxon>
        <taxon>Dorylaimia</taxon>
        <taxon>Trichinellida</taxon>
        <taxon>Trichinellidae</taxon>
        <taxon>Trichinella</taxon>
    </lineage>
</organism>
<reference evidence="7 8" key="1">
    <citation type="submission" date="2015-01" db="EMBL/GenBank/DDBJ databases">
        <title>Evolution of Trichinella species and genotypes.</title>
        <authorList>
            <person name="Korhonen P.K."/>
            <person name="Edoardo P."/>
            <person name="Giuseppe L.R."/>
            <person name="Gasser R.B."/>
        </authorList>
    </citation>
    <scope>NUCLEOTIDE SEQUENCE [LARGE SCALE GENOMIC DNA]</scope>
    <source>
        <strain evidence="7">ISS176</strain>
    </source>
</reference>
<dbReference type="InterPro" id="IPR027417">
    <property type="entry name" value="P-loop_NTPase"/>
</dbReference>
<gene>
    <name evidence="7" type="primary">E02H1.6</name>
    <name evidence="7" type="ORF">T4C_5533</name>
</gene>
<evidence type="ECO:0000256" key="1">
    <source>
        <dbReference type="ARBA" id="ARBA00022517"/>
    </source>
</evidence>
<evidence type="ECO:0000256" key="3">
    <source>
        <dbReference type="ARBA" id="ARBA00022679"/>
    </source>
</evidence>
<dbReference type="Proteomes" id="UP000054826">
    <property type="component" value="Unassembled WGS sequence"/>
</dbReference>
<dbReference type="HAMAP" id="MF_00039">
    <property type="entry name" value="Adenylate_kinase_AK6"/>
    <property type="match status" value="1"/>
</dbReference>